<dbReference type="PANTHER" id="PTHR43423:SF1">
    <property type="entry name" value="ABC TRANSPORTER I FAMILY MEMBER 17"/>
    <property type="match status" value="1"/>
</dbReference>
<keyword evidence="3 5" id="KW-0067">ATP-binding</keyword>
<keyword evidence="6" id="KW-1185">Reference proteome</keyword>
<reference evidence="6" key="1">
    <citation type="submission" date="2016-10" db="EMBL/GenBank/DDBJ databases">
        <authorList>
            <person name="Varghese N."/>
            <person name="Submissions S."/>
        </authorList>
    </citation>
    <scope>NUCLEOTIDE SEQUENCE [LARGE SCALE GENOMIC DNA]</scope>
    <source>
        <strain evidence="6">Z-7934</strain>
    </source>
</reference>
<dbReference type="GO" id="GO:0016887">
    <property type="term" value="F:ATP hydrolysis activity"/>
    <property type="evidence" value="ECO:0007669"/>
    <property type="project" value="InterPro"/>
</dbReference>
<dbReference type="AlphaFoldDB" id="A0A1I3B495"/>
<dbReference type="SUPFAM" id="SSF52540">
    <property type="entry name" value="P-loop containing nucleoside triphosphate hydrolases"/>
    <property type="match status" value="1"/>
</dbReference>
<evidence type="ECO:0000313" key="6">
    <source>
        <dbReference type="Proteomes" id="UP000199287"/>
    </source>
</evidence>
<dbReference type="EMBL" id="FOQA01000001">
    <property type="protein sequence ID" value="SFH56541.1"/>
    <property type="molecule type" value="Genomic_DNA"/>
</dbReference>
<dbReference type="InterPro" id="IPR003439">
    <property type="entry name" value="ABC_transporter-like_ATP-bd"/>
</dbReference>
<evidence type="ECO:0000256" key="2">
    <source>
        <dbReference type="ARBA" id="ARBA00022741"/>
    </source>
</evidence>
<feature type="domain" description="ABC transporter" evidence="4">
    <location>
        <begin position="4"/>
        <end position="219"/>
    </location>
</feature>
<dbReference type="InterPro" id="IPR017871">
    <property type="entry name" value="ABC_transporter-like_CS"/>
</dbReference>
<evidence type="ECO:0000256" key="3">
    <source>
        <dbReference type="ARBA" id="ARBA00022840"/>
    </source>
</evidence>
<accession>A0A1I3B495</accession>
<dbReference type="STRING" id="69895.SAMN05192551_101546"/>
<organism evidence="5 6">
    <name type="scientific">Tindallia magadiensis</name>
    <dbReference type="NCBI Taxonomy" id="69895"/>
    <lineage>
        <taxon>Bacteria</taxon>
        <taxon>Bacillati</taxon>
        <taxon>Bacillota</taxon>
        <taxon>Clostridia</taxon>
        <taxon>Peptostreptococcales</taxon>
        <taxon>Tindalliaceae</taxon>
        <taxon>Tindallia</taxon>
    </lineage>
</organism>
<dbReference type="Pfam" id="PF00005">
    <property type="entry name" value="ABC_tran"/>
    <property type="match status" value="1"/>
</dbReference>
<dbReference type="GO" id="GO:0005524">
    <property type="term" value="F:ATP binding"/>
    <property type="evidence" value="ECO:0007669"/>
    <property type="project" value="UniProtKB-KW"/>
</dbReference>
<name>A0A1I3B495_9FIRM</name>
<protein>
    <submittedName>
        <fullName evidence="5">Putative ABC transport system ATP-binding protein</fullName>
    </submittedName>
</protein>
<dbReference type="PROSITE" id="PS00211">
    <property type="entry name" value="ABC_TRANSPORTER_1"/>
    <property type="match status" value="1"/>
</dbReference>
<dbReference type="InterPro" id="IPR003593">
    <property type="entry name" value="AAA+_ATPase"/>
</dbReference>
<evidence type="ECO:0000256" key="1">
    <source>
        <dbReference type="ARBA" id="ARBA00022448"/>
    </source>
</evidence>
<dbReference type="FunFam" id="3.40.50.300:FF:001209">
    <property type="entry name" value="ABC transporter, ATP-binding protein"/>
    <property type="match status" value="1"/>
</dbReference>
<keyword evidence="1" id="KW-0813">Transport</keyword>
<dbReference type="PANTHER" id="PTHR43423">
    <property type="entry name" value="ABC TRANSPORTER I FAMILY MEMBER 17"/>
    <property type="match status" value="1"/>
</dbReference>
<dbReference type="CDD" id="cd03228">
    <property type="entry name" value="ABCC_MRP_Like"/>
    <property type="match status" value="1"/>
</dbReference>
<sequence>MTIFFFKEVIYKNILNIENLHIKKHAITCIVGESGSGKTTLLRLLNRLTSYDSGTIFYHKQPLSDIDPTELRREVVMLPQAPAIFAGSIKDNLLIGLRFSEKPLIPDHQLYDVLNLVKLHKDLDQDAAKLSGGEKQRVALGRVILMKPEVLLLDEPSSALDETTEHIIINALVNYTKENNKTLIMVTHSKQMAKEFADDIIIMNKGMIINERWDKEWKV</sequence>
<dbReference type="PROSITE" id="PS50893">
    <property type="entry name" value="ABC_TRANSPORTER_2"/>
    <property type="match status" value="1"/>
</dbReference>
<dbReference type="Gene3D" id="3.40.50.300">
    <property type="entry name" value="P-loop containing nucleotide triphosphate hydrolases"/>
    <property type="match status" value="1"/>
</dbReference>
<proteinExistence type="predicted"/>
<dbReference type="InterPro" id="IPR027417">
    <property type="entry name" value="P-loop_NTPase"/>
</dbReference>
<dbReference type="Proteomes" id="UP000199287">
    <property type="component" value="Unassembled WGS sequence"/>
</dbReference>
<gene>
    <name evidence="5" type="ORF">SAMN05192551_101546</name>
</gene>
<dbReference type="SMART" id="SM00382">
    <property type="entry name" value="AAA"/>
    <property type="match status" value="1"/>
</dbReference>
<evidence type="ECO:0000313" key="5">
    <source>
        <dbReference type="EMBL" id="SFH56541.1"/>
    </source>
</evidence>
<evidence type="ECO:0000259" key="4">
    <source>
        <dbReference type="PROSITE" id="PS50893"/>
    </source>
</evidence>
<keyword evidence="2" id="KW-0547">Nucleotide-binding</keyword>